<keyword evidence="2" id="KW-1185">Reference proteome</keyword>
<protein>
    <submittedName>
        <fullName evidence="1">Uncharacterized protein</fullName>
    </submittedName>
</protein>
<dbReference type="RefSeq" id="YP_010062369.1">
    <property type="nucleotide sequence ID" value="NC_054793.1"/>
</dbReference>
<evidence type="ECO:0000313" key="2">
    <source>
        <dbReference type="Proteomes" id="UP000222598"/>
    </source>
</evidence>
<sequence>MKLARSDFVGAHSFRYLRIRQFLSGAEGRVCRYNRIESHPGFDLDFAGWTPYTPTRKQPLREETAWVEEGKTMIQG</sequence>
<accession>A0A249XVH6</accession>
<dbReference type="KEGG" id="vg:64872034"/>
<reference evidence="2" key="1">
    <citation type="submission" date="2017-07" db="EMBL/GenBank/DDBJ databases">
        <authorList>
            <person name="Sun Z.S."/>
            <person name="Albrecht U."/>
            <person name="Echele G."/>
            <person name="Lee C.C."/>
        </authorList>
    </citation>
    <scope>NUCLEOTIDE SEQUENCE [LARGE SCALE GENOMIC DNA]</scope>
</reference>
<gene>
    <name evidence="1" type="primary">70</name>
    <name evidence="1" type="ORF">PBI_KIMONA_70</name>
</gene>
<dbReference type="Proteomes" id="UP000222598">
    <property type="component" value="Segment"/>
</dbReference>
<dbReference type="GeneID" id="64872034"/>
<organism evidence="1 2">
    <name type="scientific">Mycobacterium phage Kimona</name>
    <dbReference type="NCBI Taxonomy" id="2024295"/>
    <lineage>
        <taxon>Viruses</taxon>
        <taxon>Duplodnaviria</taxon>
        <taxon>Heunggongvirae</taxon>
        <taxon>Uroviricota</taxon>
        <taxon>Caudoviricetes</taxon>
        <taxon>Kimonavirus</taxon>
        <taxon>Kimonavirus kimona</taxon>
    </lineage>
</organism>
<evidence type="ECO:0000313" key="1">
    <source>
        <dbReference type="EMBL" id="ASZ75506.1"/>
    </source>
</evidence>
<proteinExistence type="predicted"/>
<name>A0A249XVH6_9CAUD</name>
<dbReference type="EMBL" id="MF472895">
    <property type="protein sequence ID" value="ASZ75506.1"/>
    <property type="molecule type" value="Genomic_DNA"/>
</dbReference>